<sequence length="353" mass="40516">MEHLTQDMLFNITSKLSAYDVVRLACSCRGLRAQLASAATRSTISFLENVRPHMWLPPLFRARVYDPDCEASLVLPSKSLFMDCDLLDDEPIIASDGGLLCIGCQRKGDAIIIIFNPLTRTSKQIKMEELLVNVEALGLQYKGAADGYVLFALLHFEGWRLLRYCSTTQQWCDILSSPLIPPDGYRLECKTITCCDSILYTLWRKTKHLKMFAHGSDGWKEVDLPFRVPRRRVRIYAFLMDFGSLLHLAVLQHQQTHWLDVCIWKLHQHGRFWEAVARMPEIYVEVFSSRVKPLRGVHCVGKNGVLYMKSPAKVEPWVLMYDMSNDRWSWTERGHPYMSTVALVFEPSLAATP</sequence>
<dbReference type="Proteomes" id="UP000825935">
    <property type="component" value="Chromosome 7"/>
</dbReference>
<evidence type="ECO:0008006" key="3">
    <source>
        <dbReference type="Google" id="ProtNLM"/>
    </source>
</evidence>
<dbReference type="PANTHER" id="PTHR31672">
    <property type="entry name" value="BNACNNG10540D PROTEIN"/>
    <property type="match status" value="1"/>
</dbReference>
<dbReference type="EMBL" id="CM035412">
    <property type="protein sequence ID" value="KAH7433792.1"/>
    <property type="molecule type" value="Genomic_DNA"/>
</dbReference>
<organism evidence="1 2">
    <name type="scientific">Ceratopteris richardii</name>
    <name type="common">Triangle waterfern</name>
    <dbReference type="NCBI Taxonomy" id="49495"/>
    <lineage>
        <taxon>Eukaryota</taxon>
        <taxon>Viridiplantae</taxon>
        <taxon>Streptophyta</taxon>
        <taxon>Embryophyta</taxon>
        <taxon>Tracheophyta</taxon>
        <taxon>Polypodiopsida</taxon>
        <taxon>Polypodiidae</taxon>
        <taxon>Polypodiales</taxon>
        <taxon>Pteridineae</taxon>
        <taxon>Pteridaceae</taxon>
        <taxon>Parkerioideae</taxon>
        <taxon>Ceratopteris</taxon>
    </lineage>
</organism>
<dbReference type="PANTHER" id="PTHR31672:SF13">
    <property type="entry name" value="F-BOX PROTEIN CPR30-LIKE"/>
    <property type="match status" value="1"/>
</dbReference>
<protein>
    <recommendedName>
        <fullName evidence="3">F-box domain-containing protein</fullName>
    </recommendedName>
</protein>
<name>A0A8T2UEA2_CERRI</name>
<evidence type="ECO:0000313" key="2">
    <source>
        <dbReference type="Proteomes" id="UP000825935"/>
    </source>
</evidence>
<keyword evidence="2" id="KW-1185">Reference proteome</keyword>
<dbReference type="AlphaFoldDB" id="A0A8T2UEA2"/>
<gene>
    <name evidence="1" type="ORF">KP509_07G086600</name>
</gene>
<reference evidence="1" key="1">
    <citation type="submission" date="2021-08" db="EMBL/GenBank/DDBJ databases">
        <title>WGS assembly of Ceratopteris richardii.</title>
        <authorList>
            <person name="Marchant D.B."/>
            <person name="Chen G."/>
            <person name="Jenkins J."/>
            <person name="Shu S."/>
            <person name="Leebens-Mack J."/>
            <person name="Grimwood J."/>
            <person name="Schmutz J."/>
            <person name="Soltis P."/>
            <person name="Soltis D."/>
            <person name="Chen Z.-H."/>
        </authorList>
    </citation>
    <scope>NUCLEOTIDE SEQUENCE</scope>
    <source>
        <strain evidence="1">Whitten #5841</strain>
        <tissue evidence="1">Leaf</tissue>
    </source>
</reference>
<comment type="caution">
    <text evidence="1">The sequence shown here is derived from an EMBL/GenBank/DDBJ whole genome shotgun (WGS) entry which is preliminary data.</text>
</comment>
<accession>A0A8T2UEA2</accession>
<dbReference type="InterPro" id="IPR050796">
    <property type="entry name" value="SCF_F-box_component"/>
</dbReference>
<evidence type="ECO:0000313" key="1">
    <source>
        <dbReference type="EMBL" id="KAH7433792.1"/>
    </source>
</evidence>
<proteinExistence type="predicted"/>
<dbReference type="OrthoDB" id="591557at2759"/>